<keyword evidence="2" id="KW-1185">Reference proteome</keyword>
<accession>A0A803XNG9</accession>
<dbReference type="Proteomes" id="UP000001645">
    <property type="component" value="Chromosome Z"/>
</dbReference>
<dbReference type="GO" id="GO:0005886">
    <property type="term" value="C:plasma membrane"/>
    <property type="evidence" value="ECO:0007669"/>
    <property type="project" value="InterPro"/>
</dbReference>
<name>A0A803XNG9_MELGA</name>
<dbReference type="InterPro" id="IPR039689">
    <property type="entry name" value="CD72"/>
</dbReference>
<dbReference type="Ensembl" id="ENSMGAT00000021434.1">
    <property type="protein sequence ID" value="ENSMGAP00000021065.1"/>
    <property type="gene ID" value="ENSMGAG00000018191.1"/>
</dbReference>
<reference evidence="1" key="3">
    <citation type="submission" date="2025-09" db="UniProtKB">
        <authorList>
            <consortium name="Ensembl"/>
        </authorList>
    </citation>
    <scope>IDENTIFICATION</scope>
</reference>
<evidence type="ECO:0000313" key="2">
    <source>
        <dbReference type="Proteomes" id="UP000001645"/>
    </source>
</evidence>
<dbReference type="PANTHER" id="PTHR15028">
    <property type="entry name" value="CD72-RELATED"/>
    <property type="match status" value="1"/>
</dbReference>
<reference evidence="1 2" key="1">
    <citation type="journal article" date="2010" name="PLoS Biol.">
        <title>Multi-platform next-generation sequencing of the domestic turkey (Meleagris gallopavo): genome assembly and analysis.</title>
        <authorList>
            <person name="Dalloul R.A."/>
            <person name="Long J.A."/>
            <person name="Zimin A.V."/>
            <person name="Aslam L."/>
            <person name="Beal K."/>
            <person name="Blomberg L.A."/>
            <person name="Bouffard P."/>
            <person name="Burt D.W."/>
            <person name="Crasta O."/>
            <person name="Crooijmans R.P."/>
            <person name="Cooper K."/>
            <person name="Coulombe R.A."/>
            <person name="De S."/>
            <person name="Delany M.E."/>
            <person name="Dodgson J.B."/>
            <person name="Dong J.J."/>
            <person name="Evans C."/>
            <person name="Frederickson K.M."/>
            <person name="Flicek P."/>
            <person name="Florea L."/>
            <person name="Folkerts O."/>
            <person name="Groenen M.A."/>
            <person name="Harkins T.T."/>
            <person name="Herrero J."/>
            <person name="Hoffmann S."/>
            <person name="Megens H.J."/>
            <person name="Jiang A."/>
            <person name="de Jong P."/>
            <person name="Kaiser P."/>
            <person name="Kim H."/>
            <person name="Kim K.W."/>
            <person name="Kim S."/>
            <person name="Langenberger D."/>
            <person name="Lee M.K."/>
            <person name="Lee T."/>
            <person name="Mane S."/>
            <person name="Marcais G."/>
            <person name="Marz M."/>
            <person name="McElroy A.P."/>
            <person name="Modise T."/>
            <person name="Nefedov M."/>
            <person name="Notredame C."/>
            <person name="Paton I.R."/>
            <person name="Payne W.S."/>
            <person name="Pertea G."/>
            <person name="Prickett D."/>
            <person name="Puiu D."/>
            <person name="Qioa D."/>
            <person name="Raineri E."/>
            <person name="Ruffier M."/>
            <person name="Salzberg S.L."/>
            <person name="Schatz M.C."/>
            <person name="Scheuring C."/>
            <person name="Schmidt C.J."/>
            <person name="Schroeder S."/>
            <person name="Searle S.M."/>
            <person name="Smith E.J."/>
            <person name="Smith J."/>
            <person name="Sonstegard T.S."/>
            <person name="Stadler P.F."/>
            <person name="Tafer H."/>
            <person name="Tu Z.J."/>
            <person name="Van Tassell C.P."/>
            <person name="Vilella A.J."/>
            <person name="Williams K.P."/>
            <person name="Yorke J.A."/>
            <person name="Zhang L."/>
            <person name="Zhang H.B."/>
            <person name="Zhang X."/>
            <person name="Zhang Y."/>
            <person name="Reed K.M."/>
        </authorList>
    </citation>
    <scope>NUCLEOTIDE SEQUENCE [LARGE SCALE GENOMIC DNA]</scope>
</reference>
<dbReference type="Gene3D" id="3.10.100.10">
    <property type="entry name" value="Mannose-Binding Protein A, subunit A"/>
    <property type="match status" value="1"/>
</dbReference>
<reference evidence="1" key="2">
    <citation type="submission" date="2025-08" db="UniProtKB">
        <authorList>
            <consortium name="Ensembl"/>
        </authorList>
    </citation>
    <scope>IDENTIFICATION</scope>
</reference>
<evidence type="ECO:0000313" key="1">
    <source>
        <dbReference type="Ensembl" id="ENSMGAP00000021065.1"/>
    </source>
</evidence>
<proteinExistence type="predicted"/>
<gene>
    <name evidence="1" type="primary">LOC104914797</name>
</gene>
<dbReference type="PANTHER" id="PTHR15028:SF6">
    <property type="entry name" value="B-CELL DIFFERENTIATION ANTIGEN CD72"/>
    <property type="match status" value="1"/>
</dbReference>
<organism evidence="1 2">
    <name type="scientific">Meleagris gallopavo</name>
    <name type="common">Wild turkey</name>
    <dbReference type="NCBI Taxonomy" id="9103"/>
    <lineage>
        <taxon>Eukaryota</taxon>
        <taxon>Metazoa</taxon>
        <taxon>Chordata</taxon>
        <taxon>Craniata</taxon>
        <taxon>Vertebrata</taxon>
        <taxon>Euteleostomi</taxon>
        <taxon>Archelosauria</taxon>
        <taxon>Archosauria</taxon>
        <taxon>Dinosauria</taxon>
        <taxon>Saurischia</taxon>
        <taxon>Theropoda</taxon>
        <taxon>Coelurosauria</taxon>
        <taxon>Aves</taxon>
        <taxon>Neognathae</taxon>
        <taxon>Galloanserae</taxon>
        <taxon>Galliformes</taxon>
        <taxon>Phasianidae</taxon>
        <taxon>Meleagridinae</taxon>
        <taxon>Meleagris</taxon>
    </lineage>
</organism>
<protein>
    <recommendedName>
        <fullName evidence="3">C-type lectin domain-containing protein</fullName>
    </recommendedName>
</protein>
<dbReference type="InParanoid" id="A0A803XNG9"/>
<dbReference type="GeneTree" id="ENSGT00390000003668"/>
<sequence length="211" mass="24274">MEQATERSHFSQEAQVWKQSLRQTQQELAWVQEELQQAWQEAHRSQQELARQDVELVRVSGALNATQKELQDVQGKLNAIQKAASSLRVCLNADCCPSGWLLYRGKCLFISTMKKSWWESYRDCMGKSSHLLIQDEWEMWMLPVSMGAAAPQQDAPYCLLPPPWCMACWEHSWSQHSWPPGMGQTLHSFFPHSSFCKQMVPSTGLEEDTGR</sequence>
<dbReference type="GO" id="GO:0004888">
    <property type="term" value="F:transmembrane signaling receptor activity"/>
    <property type="evidence" value="ECO:0007669"/>
    <property type="project" value="InterPro"/>
</dbReference>
<dbReference type="SUPFAM" id="SSF56436">
    <property type="entry name" value="C-type lectin-like"/>
    <property type="match status" value="1"/>
</dbReference>
<evidence type="ECO:0008006" key="3">
    <source>
        <dbReference type="Google" id="ProtNLM"/>
    </source>
</evidence>
<dbReference type="AlphaFoldDB" id="A0A803XNG9"/>
<dbReference type="InterPro" id="IPR016187">
    <property type="entry name" value="CTDL_fold"/>
</dbReference>
<dbReference type="InterPro" id="IPR016186">
    <property type="entry name" value="C-type_lectin-like/link_sf"/>
</dbReference>